<name>A0A0T9MUW0_YERIN</name>
<dbReference type="SUPFAM" id="SSF56024">
    <property type="entry name" value="Phospholipase D/nuclease"/>
    <property type="match status" value="1"/>
</dbReference>
<dbReference type="GO" id="GO:0006793">
    <property type="term" value="P:phosphorus metabolic process"/>
    <property type="evidence" value="ECO:0007669"/>
    <property type="project" value="UniProtKB-ARBA"/>
</dbReference>
<dbReference type="PANTHER" id="PTHR43856:SF1">
    <property type="entry name" value="MITOCHONDRIAL CARDIOLIPIN HYDROLASE"/>
    <property type="match status" value="1"/>
</dbReference>
<dbReference type="PROSITE" id="PS50035">
    <property type="entry name" value="PLD"/>
    <property type="match status" value="1"/>
</dbReference>
<evidence type="ECO:0000313" key="9">
    <source>
        <dbReference type="Proteomes" id="UP000038750"/>
    </source>
</evidence>
<protein>
    <recommendedName>
        <fullName evidence="3">phospholipase D</fullName>
        <ecNumber evidence="3">3.1.4.4</ecNumber>
    </recommendedName>
</protein>
<keyword evidence="6" id="KW-0443">Lipid metabolism</keyword>
<evidence type="ECO:0000256" key="1">
    <source>
        <dbReference type="ARBA" id="ARBA00000798"/>
    </source>
</evidence>
<dbReference type="PANTHER" id="PTHR43856">
    <property type="entry name" value="CARDIOLIPIN HYDROLASE"/>
    <property type="match status" value="1"/>
</dbReference>
<dbReference type="InterPro" id="IPR001736">
    <property type="entry name" value="PLipase_D/transphosphatidylase"/>
</dbReference>
<evidence type="ECO:0000313" key="8">
    <source>
        <dbReference type="EMBL" id="CNG48903.1"/>
    </source>
</evidence>
<dbReference type="InterPro" id="IPR025202">
    <property type="entry name" value="PLD-like_dom"/>
</dbReference>
<evidence type="ECO:0000256" key="3">
    <source>
        <dbReference type="ARBA" id="ARBA00012027"/>
    </source>
</evidence>
<dbReference type="Proteomes" id="UP000038750">
    <property type="component" value="Unassembled WGS sequence"/>
</dbReference>
<dbReference type="CDD" id="cd09170">
    <property type="entry name" value="PLDc_Nuc"/>
    <property type="match status" value="1"/>
</dbReference>
<evidence type="ECO:0000259" key="7">
    <source>
        <dbReference type="PROSITE" id="PS50035"/>
    </source>
</evidence>
<dbReference type="InterPro" id="IPR051406">
    <property type="entry name" value="PLD_domain"/>
</dbReference>
<dbReference type="GO" id="GO:0016891">
    <property type="term" value="F:RNA endonuclease activity producing 5'-phosphomonoesters, hydrolytic mechanism"/>
    <property type="evidence" value="ECO:0007669"/>
    <property type="project" value="TreeGrafter"/>
</dbReference>
<dbReference type="Pfam" id="PF13091">
    <property type="entry name" value="PLDc_2"/>
    <property type="match status" value="1"/>
</dbReference>
<dbReference type="EC" id="3.1.4.4" evidence="3"/>
<evidence type="ECO:0000256" key="4">
    <source>
        <dbReference type="ARBA" id="ARBA00022801"/>
    </source>
</evidence>
<organism evidence="8 9">
    <name type="scientific">Yersinia intermedia</name>
    <dbReference type="NCBI Taxonomy" id="631"/>
    <lineage>
        <taxon>Bacteria</taxon>
        <taxon>Pseudomonadati</taxon>
        <taxon>Pseudomonadota</taxon>
        <taxon>Gammaproteobacteria</taxon>
        <taxon>Enterobacterales</taxon>
        <taxon>Yersiniaceae</taxon>
        <taxon>Yersinia</taxon>
    </lineage>
</organism>
<keyword evidence="5" id="KW-0442">Lipid degradation</keyword>
<dbReference type="Gene3D" id="3.30.870.10">
    <property type="entry name" value="Endonuclease Chain A"/>
    <property type="match status" value="1"/>
</dbReference>
<comment type="catalytic activity">
    <reaction evidence="1">
        <text>a 1,2-diacyl-sn-glycero-3-phosphocholine + H2O = a 1,2-diacyl-sn-glycero-3-phosphate + choline + H(+)</text>
        <dbReference type="Rhea" id="RHEA:14445"/>
        <dbReference type="ChEBI" id="CHEBI:15354"/>
        <dbReference type="ChEBI" id="CHEBI:15377"/>
        <dbReference type="ChEBI" id="CHEBI:15378"/>
        <dbReference type="ChEBI" id="CHEBI:57643"/>
        <dbReference type="ChEBI" id="CHEBI:58608"/>
        <dbReference type="EC" id="3.1.4.4"/>
    </reaction>
</comment>
<sequence length="178" mass="19865">MKSRHFIHFSPLIILATLTLSWPTFAMPAFTVGFSPSHSARVAVLDVINQTKNTLNMEAYSFTDKGIAQALVAAKQRGVSVRVVADKKSNSDSYTAVTFLANQGIPIRLNGNYSIMHNKIILADSNTLQTGSYNYSVSADKRNAENVLVVRNQPQLVAVYEQEFERLWQESQPLLPKY</sequence>
<comment type="similarity">
    <text evidence="2">Belongs to the phospholipase D family.</text>
</comment>
<keyword evidence="4 8" id="KW-0378">Hydrolase</keyword>
<dbReference type="GO" id="GO:0016042">
    <property type="term" value="P:lipid catabolic process"/>
    <property type="evidence" value="ECO:0007669"/>
    <property type="project" value="UniProtKB-KW"/>
</dbReference>
<proteinExistence type="inferred from homology"/>
<gene>
    <name evidence="8" type="primary">pld</name>
    <name evidence="8" type="ORF">ERS008530_03889</name>
</gene>
<evidence type="ECO:0000256" key="6">
    <source>
        <dbReference type="ARBA" id="ARBA00023098"/>
    </source>
</evidence>
<dbReference type="GO" id="GO:0004630">
    <property type="term" value="F:phospholipase D activity"/>
    <property type="evidence" value="ECO:0007669"/>
    <property type="project" value="UniProtKB-EC"/>
</dbReference>
<accession>A0A0T9MUW0</accession>
<reference evidence="8 9" key="1">
    <citation type="submission" date="2015-03" db="EMBL/GenBank/DDBJ databases">
        <authorList>
            <person name="Murphy D."/>
        </authorList>
    </citation>
    <scope>NUCLEOTIDE SEQUENCE [LARGE SCALE GENOMIC DNA]</scope>
    <source>
        <strain evidence="8 9">BR165/97</strain>
    </source>
</reference>
<dbReference type="EMBL" id="CPZJ01000019">
    <property type="protein sequence ID" value="CNG48903.1"/>
    <property type="molecule type" value="Genomic_DNA"/>
</dbReference>
<evidence type="ECO:0000256" key="5">
    <source>
        <dbReference type="ARBA" id="ARBA00022963"/>
    </source>
</evidence>
<dbReference type="AlphaFoldDB" id="A0A0T9MUW0"/>
<evidence type="ECO:0000256" key="2">
    <source>
        <dbReference type="ARBA" id="ARBA00008664"/>
    </source>
</evidence>
<feature type="domain" description="PLD phosphodiesterase" evidence="7">
    <location>
        <begin position="112"/>
        <end position="139"/>
    </location>
</feature>